<evidence type="ECO:0000256" key="5">
    <source>
        <dbReference type="ARBA" id="ARBA00023136"/>
    </source>
</evidence>
<dbReference type="GO" id="GO:0005886">
    <property type="term" value="C:plasma membrane"/>
    <property type="evidence" value="ECO:0007669"/>
    <property type="project" value="UniProtKB-SubCell"/>
</dbReference>
<dbReference type="InterPro" id="IPR004869">
    <property type="entry name" value="MMPL_dom"/>
</dbReference>
<feature type="region of interest" description="Disordered" evidence="7">
    <location>
        <begin position="178"/>
        <end position="205"/>
    </location>
</feature>
<name>A0AAW9HWV6_9ACTO</name>
<evidence type="ECO:0000256" key="7">
    <source>
        <dbReference type="SAM" id="MobiDB-lite"/>
    </source>
</evidence>
<protein>
    <submittedName>
        <fullName evidence="10">MMPL family transporter</fullName>
    </submittedName>
</protein>
<organism evidence="10 11">
    <name type="scientific">Actinotignum urinale</name>
    <dbReference type="NCBI Taxonomy" id="190146"/>
    <lineage>
        <taxon>Bacteria</taxon>
        <taxon>Bacillati</taxon>
        <taxon>Actinomycetota</taxon>
        <taxon>Actinomycetes</taxon>
        <taxon>Actinomycetales</taxon>
        <taxon>Actinomycetaceae</taxon>
        <taxon>Actinotignum</taxon>
    </lineage>
</organism>
<feature type="transmembrane region" description="Helical" evidence="8">
    <location>
        <begin position="326"/>
        <end position="347"/>
    </location>
</feature>
<evidence type="ECO:0000256" key="4">
    <source>
        <dbReference type="ARBA" id="ARBA00022989"/>
    </source>
</evidence>
<feature type="transmembrane region" description="Helical" evidence="8">
    <location>
        <begin position="748"/>
        <end position="768"/>
    </location>
</feature>
<accession>A0AAW9HWV6</accession>
<feature type="transmembrane region" description="Helical" evidence="8">
    <location>
        <begin position="276"/>
        <end position="294"/>
    </location>
</feature>
<evidence type="ECO:0000313" key="11">
    <source>
        <dbReference type="Proteomes" id="UP001281731"/>
    </source>
</evidence>
<comment type="caution">
    <text evidence="10">The sequence shown here is derived from an EMBL/GenBank/DDBJ whole genome shotgun (WGS) entry which is preliminary data.</text>
</comment>
<feature type="transmembrane region" description="Helical" evidence="8">
    <location>
        <begin position="666"/>
        <end position="684"/>
    </location>
</feature>
<reference evidence="10" key="1">
    <citation type="submission" date="2023-10" db="EMBL/GenBank/DDBJ databases">
        <title>Whole Genome based description of the genera Actinobaculum and Actinotignum reveals a complex phylogenetic relationship within the species included in the genus Actinotignum.</title>
        <authorList>
            <person name="Jensen C.S."/>
            <person name="Dargis R."/>
            <person name="Kemp M."/>
            <person name="Christensen J.J."/>
        </authorList>
    </citation>
    <scope>NUCLEOTIDE SEQUENCE</scope>
    <source>
        <strain evidence="10">SLA_B511</strain>
    </source>
</reference>
<comment type="subcellular location">
    <subcellularLocation>
        <location evidence="1">Cell membrane</location>
        <topology evidence="1">Multi-pass membrane protein</topology>
    </subcellularLocation>
</comment>
<keyword evidence="6" id="KW-0175">Coiled coil</keyword>
<feature type="coiled-coil region" evidence="6">
    <location>
        <begin position="120"/>
        <end position="147"/>
    </location>
</feature>
<dbReference type="Gene3D" id="1.20.1640.10">
    <property type="entry name" value="Multidrug efflux transporter AcrB transmembrane domain"/>
    <property type="match status" value="2"/>
</dbReference>
<keyword evidence="5 8" id="KW-0472">Membrane</keyword>
<feature type="transmembrane region" description="Helical" evidence="8">
    <location>
        <begin position="696"/>
        <end position="716"/>
    </location>
</feature>
<dbReference type="SUPFAM" id="SSF82866">
    <property type="entry name" value="Multidrug efflux transporter AcrB transmembrane domain"/>
    <property type="match status" value="2"/>
</dbReference>
<feature type="domain" description="Membrane transport protein MMPL" evidence="9">
    <location>
        <begin position="135"/>
        <end position="452"/>
    </location>
</feature>
<gene>
    <name evidence="10" type="ORF">R6G80_02030</name>
</gene>
<feature type="transmembrane region" description="Helical" evidence="8">
    <location>
        <begin position="489"/>
        <end position="506"/>
    </location>
</feature>
<evidence type="ECO:0000259" key="9">
    <source>
        <dbReference type="Pfam" id="PF03176"/>
    </source>
</evidence>
<dbReference type="RefSeq" id="WP_320756314.1">
    <property type="nucleotide sequence ID" value="NZ_JAWNGC010000002.1"/>
</dbReference>
<evidence type="ECO:0000313" key="10">
    <source>
        <dbReference type="EMBL" id="MDY5154504.1"/>
    </source>
</evidence>
<sequence>MVRLLAKTSALHPWRVISAWLIIAFLAGCAALTGLGQGGLFSRMESQTTISEGTDSSRVTDIVAKDSSYQIVATLSGVSHPDSLNDDVLRLAQDIEKITGVDTVISTPGIISKAIDTAKKDAVKTASESYQKNKAQAEQEIRSQIESTTRMLMARGLPAQAAQQRATQEVQARLAAQPMPSEENVIAQAQAEAEKQATEKASPQANKLKAHDGYALVISLKKGASETKAEEAISSRLTSFESAHKDSGVKATYTSRNSARTAINDAARHDLVRGEIIGLPVALILMVLVFGGLLTAMMPLLGAIAAILITLGGVWGLTFVMNVDSFVLNVVSILGLALSIDYGLLVVSRYREEINRIMSEENIKEPHTLPEDKARPLITQALITTVDTAGRTVIFSAITIAVAIAGLFAIASSIMRVIAIGGFVVVLLAVISAASLTPALLAVSGRRLMRPSSIDRIPGLHKILSHVKDQHTDHGVFSKLAIRVQRHPWIIMTIITACLVAMVVPMKDLTLRTEMESYVPSASSPGITTTTLKNDYPELTSPTAIVLVKGSDEQTKEVSEWLKKRDNISTVREATDAGSGWKNIGVVVKSSDSVGEKAINAVKDIRTHVDDATKAEVLVGGQAAMQIDFNQVLLNGTPWAFSIVIVAVLILLFLLTGSVLIPIKAIIINSLSLAASMGLTMFLFEYGAFGLPKTEGLTAFVVACGIAFGFGLAMDYEVFLVARMKEYWDSGETNNRAVSLGLQRSGRIITSAAAIIVAVFIGFCFGDMLAIKEIGVMLAIMVIADATLTRMLLVPATMTVMGKWNWWAPKWMSGIYRRFGISESGHHRKLESDVTLEEHKENKETEASPGEHQEKTTTHVATRSEHKEHKEIDAILGEHEENKETDNAENKSEKPHGRRALESEAT</sequence>
<dbReference type="AlphaFoldDB" id="A0AAW9HWV6"/>
<dbReference type="InterPro" id="IPR050545">
    <property type="entry name" value="Mycobact_MmpL"/>
</dbReference>
<keyword evidence="3 8" id="KW-0812">Transmembrane</keyword>
<evidence type="ECO:0000256" key="6">
    <source>
        <dbReference type="SAM" id="Coils"/>
    </source>
</evidence>
<dbReference type="PROSITE" id="PS51257">
    <property type="entry name" value="PROKAR_LIPOPROTEIN"/>
    <property type="match status" value="1"/>
</dbReference>
<dbReference type="EMBL" id="JAWNGC010000002">
    <property type="protein sequence ID" value="MDY5154504.1"/>
    <property type="molecule type" value="Genomic_DNA"/>
</dbReference>
<dbReference type="PANTHER" id="PTHR33406:SF13">
    <property type="entry name" value="MEMBRANE PROTEIN YDFJ"/>
    <property type="match status" value="1"/>
</dbReference>
<dbReference type="Pfam" id="PF03176">
    <property type="entry name" value="MMPL"/>
    <property type="match status" value="2"/>
</dbReference>
<evidence type="ECO:0000256" key="8">
    <source>
        <dbReference type="SAM" id="Phobius"/>
    </source>
</evidence>
<evidence type="ECO:0000256" key="1">
    <source>
        <dbReference type="ARBA" id="ARBA00004651"/>
    </source>
</evidence>
<feature type="transmembrane region" description="Helical" evidence="8">
    <location>
        <begin position="639"/>
        <end position="661"/>
    </location>
</feature>
<feature type="compositionally biased region" description="Basic and acidic residues" evidence="7">
    <location>
        <begin position="830"/>
        <end position="906"/>
    </location>
</feature>
<evidence type="ECO:0000256" key="2">
    <source>
        <dbReference type="ARBA" id="ARBA00022475"/>
    </source>
</evidence>
<feature type="transmembrane region" description="Helical" evidence="8">
    <location>
        <begin position="417"/>
        <end position="443"/>
    </location>
</feature>
<feature type="transmembrane region" description="Helical" evidence="8">
    <location>
        <begin position="301"/>
        <end position="320"/>
    </location>
</feature>
<feature type="domain" description="Membrane transport protein MMPL" evidence="9">
    <location>
        <begin position="586"/>
        <end position="810"/>
    </location>
</feature>
<dbReference type="PANTHER" id="PTHR33406">
    <property type="entry name" value="MEMBRANE PROTEIN MJ1562-RELATED"/>
    <property type="match status" value="1"/>
</dbReference>
<keyword evidence="4 8" id="KW-1133">Transmembrane helix</keyword>
<evidence type="ECO:0000256" key="3">
    <source>
        <dbReference type="ARBA" id="ARBA00022692"/>
    </source>
</evidence>
<feature type="region of interest" description="Disordered" evidence="7">
    <location>
        <begin position="828"/>
        <end position="906"/>
    </location>
</feature>
<feature type="transmembrane region" description="Helical" evidence="8">
    <location>
        <begin position="392"/>
        <end position="411"/>
    </location>
</feature>
<dbReference type="Proteomes" id="UP001281731">
    <property type="component" value="Unassembled WGS sequence"/>
</dbReference>
<proteinExistence type="predicted"/>
<keyword evidence="2" id="KW-1003">Cell membrane</keyword>